<sequence length="106" mass="11696">MRAEVSRPRIYPSPKTHSSSTPPTLIKDASGVGITGRDGDDSWLPAPLPLGELCLIWNSVNIELLEVRATALARSEQKILRGGVIKYRWRHQASAWSRGSCCRVEA</sequence>
<comment type="caution">
    <text evidence="2">The sequence shown here is derived from an EMBL/GenBank/DDBJ whole genome shotgun (WGS) entry which is preliminary data.</text>
</comment>
<feature type="compositionally biased region" description="Low complexity" evidence="1">
    <location>
        <begin position="12"/>
        <end position="24"/>
    </location>
</feature>
<evidence type="ECO:0000256" key="1">
    <source>
        <dbReference type="SAM" id="MobiDB-lite"/>
    </source>
</evidence>
<dbReference type="EMBL" id="JACVVK020000012">
    <property type="protein sequence ID" value="KAK7505146.1"/>
    <property type="molecule type" value="Genomic_DNA"/>
</dbReference>
<proteinExistence type="predicted"/>
<keyword evidence="3" id="KW-1185">Reference proteome</keyword>
<organism evidence="2 3">
    <name type="scientific">Batillaria attramentaria</name>
    <dbReference type="NCBI Taxonomy" id="370345"/>
    <lineage>
        <taxon>Eukaryota</taxon>
        <taxon>Metazoa</taxon>
        <taxon>Spiralia</taxon>
        <taxon>Lophotrochozoa</taxon>
        <taxon>Mollusca</taxon>
        <taxon>Gastropoda</taxon>
        <taxon>Caenogastropoda</taxon>
        <taxon>Sorbeoconcha</taxon>
        <taxon>Cerithioidea</taxon>
        <taxon>Batillariidae</taxon>
        <taxon>Batillaria</taxon>
    </lineage>
</organism>
<evidence type="ECO:0000313" key="3">
    <source>
        <dbReference type="Proteomes" id="UP001519460"/>
    </source>
</evidence>
<evidence type="ECO:0000313" key="2">
    <source>
        <dbReference type="EMBL" id="KAK7505146.1"/>
    </source>
</evidence>
<protein>
    <submittedName>
        <fullName evidence="2">Uncharacterized protein</fullName>
    </submittedName>
</protein>
<dbReference type="Proteomes" id="UP001519460">
    <property type="component" value="Unassembled WGS sequence"/>
</dbReference>
<gene>
    <name evidence="2" type="ORF">BaRGS_00003716</name>
</gene>
<dbReference type="AlphaFoldDB" id="A0ABD0M0X7"/>
<reference evidence="2 3" key="1">
    <citation type="journal article" date="2023" name="Sci. Data">
        <title>Genome assembly of the Korean intertidal mud-creeper Batillaria attramentaria.</title>
        <authorList>
            <person name="Patra A.K."/>
            <person name="Ho P.T."/>
            <person name="Jun S."/>
            <person name="Lee S.J."/>
            <person name="Kim Y."/>
            <person name="Won Y.J."/>
        </authorList>
    </citation>
    <scope>NUCLEOTIDE SEQUENCE [LARGE SCALE GENOMIC DNA]</scope>
    <source>
        <strain evidence="2">Wonlab-2016</strain>
    </source>
</reference>
<accession>A0ABD0M0X7</accession>
<name>A0ABD0M0X7_9CAEN</name>
<feature type="region of interest" description="Disordered" evidence="1">
    <location>
        <begin position="1"/>
        <end position="33"/>
    </location>
</feature>